<evidence type="ECO:0000313" key="1">
    <source>
        <dbReference type="EMBL" id="MBD3721783.1"/>
    </source>
</evidence>
<reference evidence="1" key="1">
    <citation type="submission" date="2020-07" db="EMBL/GenBank/DDBJ databases">
        <title>Clinical and genomic characterization of carbapenemase-producing Enterobacterales causing secondary infections during the COVID-19 crisis at a New York City hospital.</title>
        <authorList>
            <person name="Gomez-Simmonds A."/>
            <person name="Annavajhala M.K."/>
            <person name="Uhlemann A.-C."/>
        </authorList>
    </citation>
    <scope>NUCLEOTIDE SEQUENCE</scope>
    <source>
        <strain evidence="1">NK1607</strain>
    </source>
</reference>
<evidence type="ECO:0000313" key="2">
    <source>
        <dbReference type="Proteomes" id="UP000609027"/>
    </source>
</evidence>
<organism evidence="1 2">
    <name type="scientific">Klebsiella pneumoniae</name>
    <dbReference type="NCBI Taxonomy" id="573"/>
    <lineage>
        <taxon>Bacteria</taxon>
        <taxon>Pseudomonadati</taxon>
        <taxon>Pseudomonadota</taxon>
        <taxon>Gammaproteobacteria</taxon>
        <taxon>Enterobacterales</taxon>
        <taxon>Enterobacteriaceae</taxon>
        <taxon>Klebsiella/Raoultella group</taxon>
        <taxon>Klebsiella</taxon>
        <taxon>Klebsiella pneumoniae complex</taxon>
    </lineage>
</organism>
<sequence length="95" mass="10797">MGAKAPRTWQRLIRRHVDENKTITEAELINIFESYGAYICPDEIEVTAKECNENGSVLHRGLNAEGWAHLFAKEEAYQQECEAQEAASDDGHFDE</sequence>
<gene>
    <name evidence="1" type="ORF">IE992_29375</name>
</gene>
<dbReference type="EMBL" id="JACXTJ010000007">
    <property type="protein sequence ID" value="MBD3721783.1"/>
    <property type="molecule type" value="Genomic_DNA"/>
</dbReference>
<proteinExistence type="predicted"/>
<comment type="caution">
    <text evidence="1">The sequence shown here is derived from an EMBL/GenBank/DDBJ whole genome shotgun (WGS) entry which is preliminary data.</text>
</comment>
<accession>A0A927HUY0</accession>
<dbReference type="AlphaFoldDB" id="A0A927HUY0"/>
<name>A0A927HUY0_KLEPN</name>
<protein>
    <submittedName>
        <fullName evidence="1">Uncharacterized protein</fullName>
    </submittedName>
</protein>
<dbReference type="Proteomes" id="UP000609027">
    <property type="component" value="Unassembled WGS sequence"/>
</dbReference>